<dbReference type="EMBL" id="FOKV01000005">
    <property type="protein sequence ID" value="SFC51394.1"/>
    <property type="molecule type" value="Genomic_DNA"/>
</dbReference>
<dbReference type="GO" id="GO:0016987">
    <property type="term" value="F:sigma factor activity"/>
    <property type="evidence" value="ECO:0007669"/>
    <property type="project" value="UniProtKB-KW"/>
</dbReference>
<sequence length="189" mass="22223">MEINQELLLQKIQEAKKGSQSAFNYLLDKFWNDVYGFQLKKTQNEYEAEDITIQTFSKAFKRLETFDENYSFSTWLIAISKNIHVDILRKKNSQLRINTISEASDKVNTIVDETPSIEDKLITEQNLAQLLQDIKKLKPHYQEVLNLRFFQEKSYKEISESLGEPMNNVKVKLLRAKKLLSEIIEDRKS</sequence>
<dbReference type="InterPro" id="IPR036388">
    <property type="entry name" value="WH-like_DNA-bd_sf"/>
</dbReference>
<dbReference type="SUPFAM" id="SSF88946">
    <property type="entry name" value="Sigma2 domain of RNA polymerase sigma factors"/>
    <property type="match status" value="1"/>
</dbReference>
<dbReference type="PANTHER" id="PTHR43133">
    <property type="entry name" value="RNA POLYMERASE ECF-TYPE SIGMA FACTO"/>
    <property type="match status" value="1"/>
</dbReference>
<comment type="similarity">
    <text evidence="1">Belongs to the sigma-70 factor family. ECF subfamily.</text>
</comment>
<reference evidence="8" key="1">
    <citation type="submission" date="2016-10" db="EMBL/GenBank/DDBJ databases">
        <authorList>
            <person name="Varghese N."/>
            <person name="Submissions S."/>
        </authorList>
    </citation>
    <scope>NUCLEOTIDE SEQUENCE [LARGE SCALE GENOMIC DNA]</scope>
    <source>
        <strain evidence="8">DSM 24499</strain>
    </source>
</reference>
<dbReference type="OrthoDB" id="9785675at2"/>
<dbReference type="InterPro" id="IPR007627">
    <property type="entry name" value="RNA_pol_sigma70_r2"/>
</dbReference>
<dbReference type="InterPro" id="IPR013324">
    <property type="entry name" value="RNA_pol_sigma_r3/r4-like"/>
</dbReference>
<organism evidence="7 8">
    <name type="scientific">Zunongwangia mangrovi</name>
    <dbReference type="NCBI Taxonomy" id="1334022"/>
    <lineage>
        <taxon>Bacteria</taxon>
        <taxon>Pseudomonadati</taxon>
        <taxon>Bacteroidota</taxon>
        <taxon>Flavobacteriia</taxon>
        <taxon>Flavobacteriales</taxon>
        <taxon>Flavobacteriaceae</taxon>
        <taxon>Zunongwangia</taxon>
    </lineage>
</organism>
<dbReference type="InterPro" id="IPR039425">
    <property type="entry name" value="RNA_pol_sigma-70-like"/>
</dbReference>
<dbReference type="AlphaFoldDB" id="A0A1I1JS55"/>
<protein>
    <submittedName>
        <fullName evidence="7">RNA polymerase sigma-70 factor, ECF subfamily</fullName>
    </submittedName>
</protein>
<dbReference type="InterPro" id="IPR014284">
    <property type="entry name" value="RNA_pol_sigma-70_dom"/>
</dbReference>
<dbReference type="NCBIfam" id="TIGR02937">
    <property type="entry name" value="sigma70-ECF"/>
    <property type="match status" value="1"/>
</dbReference>
<evidence type="ECO:0000256" key="1">
    <source>
        <dbReference type="ARBA" id="ARBA00010641"/>
    </source>
</evidence>
<dbReference type="Proteomes" id="UP000199438">
    <property type="component" value="Unassembled WGS sequence"/>
</dbReference>
<evidence type="ECO:0000256" key="2">
    <source>
        <dbReference type="ARBA" id="ARBA00023015"/>
    </source>
</evidence>
<dbReference type="InterPro" id="IPR013249">
    <property type="entry name" value="RNA_pol_sigma70_r4_t2"/>
</dbReference>
<keyword evidence="8" id="KW-1185">Reference proteome</keyword>
<dbReference type="Gene3D" id="1.10.1740.10">
    <property type="match status" value="1"/>
</dbReference>
<dbReference type="Pfam" id="PF08281">
    <property type="entry name" value="Sigma70_r4_2"/>
    <property type="match status" value="1"/>
</dbReference>
<name>A0A1I1JS55_9FLAO</name>
<dbReference type="Gene3D" id="1.10.10.10">
    <property type="entry name" value="Winged helix-like DNA-binding domain superfamily/Winged helix DNA-binding domain"/>
    <property type="match status" value="1"/>
</dbReference>
<keyword evidence="2" id="KW-0805">Transcription regulation</keyword>
<evidence type="ECO:0000259" key="6">
    <source>
        <dbReference type="Pfam" id="PF08281"/>
    </source>
</evidence>
<dbReference type="InterPro" id="IPR013325">
    <property type="entry name" value="RNA_pol_sigma_r2"/>
</dbReference>
<dbReference type="Pfam" id="PF04542">
    <property type="entry name" value="Sigma70_r2"/>
    <property type="match status" value="1"/>
</dbReference>
<evidence type="ECO:0000313" key="8">
    <source>
        <dbReference type="Proteomes" id="UP000199438"/>
    </source>
</evidence>
<evidence type="ECO:0000313" key="7">
    <source>
        <dbReference type="EMBL" id="SFC51394.1"/>
    </source>
</evidence>
<dbReference type="GO" id="GO:0003677">
    <property type="term" value="F:DNA binding"/>
    <property type="evidence" value="ECO:0007669"/>
    <property type="project" value="InterPro"/>
</dbReference>
<keyword evidence="3" id="KW-0731">Sigma factor</keyword>
<proteinExistence type="inferred from homology"/>
<accession>A0A1I1JS55</accession>
<feature type="domain" description="RNA polymerase sigma factor 70 region 4 type 2" evidence="6">
    <location>
        <begin position="130"/>
        <end position="180"/>
    </location>
</feature>
<keyword evidence="4" id="KW-0804">Transcription</keyword>
<dbReference type="CDD" id="cd06171">
    <property type="entry name" value="Sigma70_r4"/>
    <property type="match status" value="1"/>
</dbReference>
<dbReference type="GO" id="GO:0006352">
    <property type="term" value="P:DNA-templated transcription initiation"/>
    <property type="evidence" value="ECO:0007669"/>
    <property type="project" value="InterPro"/>
</dbReference>
<dbReference type="RefSeq" id="WP_092542970.1">
    <property type="nucleotide sequence ID" value="NZ_FOKV01000005.1"/>
</dbReference>
<gene>
    <name evidence="7" type="ORF">SAMN04487907_10553</name>
</gene>
<feature type="domain" description="RNA polymerase sigma-70 region 2" evidence="5">
    <location>
        <begin position="32"/>
        <end position="92"/>
    </location>
</feature>
<dbReference type="PANTHER" id="PTHR43133:SF60">
    <property type="entry name" value="RNA POLYMERASE SIGMA FACTOR SIGV"/>
    <property type="match status" value="1"/>
</dbReference>
<evidence type="ECO:0000256" key="3">
    <source>
        <dbReference type="ARBA" id="ARBA00023082"/>
    </source>
</evidence>
<evidence type="ECO:0000256" key="4">
    <source>
        <dbReference type="ARBA" id="ARBA00023163"/>
    </source>
</evidence>
<dbReference type="SUPFAM" id="SSF88659">
    <property type="entry name" value="Sigma3 and sigma4 domains of RNA polymerase sigma factors"/>
    <property type="match status" value="1"/>
</dbReference>
<dbReference type="STRING" id="1334022.SAMN04487907_10553"/>
<evidence type="ECO:0000259" key="5">
    <source>
        <dbReference type="Pfam" id="PF04542"/>
    </source>
</evidence>